<reference evidence="4" key="1">
    <citation type="journal article" date="2019" name="Int. J. Syst. Evol. Microbiol.">
        <title>The Global Catalogue of Microorganisms (GCM) 10K type strain sequencing project: providing services to taxonomists for standard genome sequencing and annotation.</title>
        <authorList>
            <consortium name="The Broad Institute Genomics Platform"/>
            <consortium name="The Broad Institute Genome Sequencing Center for Infectious Disease"/>
            <person name="Wu L."/>
            <person name="Ma J."/>
        </authorList>
    </citation>
    <scope>NUCLEOTIDE SEQUENCE [LARGE SCALE GENOMIC DNA]</scope>
    <source>
        <strain evidence="4">KCTC 42211</strain>
    </source>
</reference>
<proteinExistence type="predicted"/>
<dbReference type="EMBL" id="JBHRYF010000003">
    <property type="protein sequence ID" value="MFC3659848.1"/>
    <property type="molecule type" value="Genomic_DNA"/>
</dbReference>
<gene>
    <name evidence="3" type="ORF">ACFOM9_07130</name>
</gene>
<protein>
    <submittedName>
        <fullName evidence="3">Isochorismatase family cysteine hydrolase</fullName>
        <ecNumber evidence="3">3.-.-.-</ecNumber>
    </submittedName>
</protein>
<keyword evidence="4" id="KW-1185">Reference proteome</keyword>
<dbReference type="EC" id="3.-.-.-" evidence="3"/>
<sequence>MTPRSVKPAPRSALLIVDMINPLDFPGAPALLRQSIPVATRIERLKLRMKSRGQPAIYVNDNFSHWLRDFHELVAICSEPRAAGAALAATLAPEHDDYLVLKPKHSGFFASPLEVLLAQLDIRHVVVTGIAGDGCVLATATDAHMHDLEVSVPSDCCASISKARNDRALRLLRESMKIDTRLSRYL</sequence>
<dbReference type="RefSeq" id="WP_386708231.1">
    <property type="nucleotide sequence ID" value="NZ_JBHRYF010000003.1"/>
</dbReference>
<dbReference type="PANTHER" id="PTHR43540:SF6">
    <property type="entry name" value="ISOCHORISMATASE-LIKE DOMAIN-CONTAINING PROTEIN"/>
    <property type="match status" value="1"/>
</dbReference>
<dbReference type="SUPFAM" id="SSF52499">
    <property type="entry name" value="Isochorismatase-like hydrolases"/>
    <property type="match status" value="1"/>
</dbReference>
<dbReference type="InterPro" id="IPR036380">
    <property type="entry name" value="Isochorismatase-like_sf"/>
</dbReference>
<dbReference type="Proteomes" id="UP001595724">
    <property type="component" value="Unassembled WGS sequence"/>
</dbReference>
<evidence type="ECO:0000313" key="4">
    <source>
        <dbReference type="Proteomes" id="UP001595724"/>
    </source>
</evidence>
<dbReference type="Gene3D" id="3.40.50.850">
    <property type="entry name" value="Isochorismatase-like"/>
    <property type="match status" value="1"/>
</dbReference>
<organism evidence="3 4">
    <name type="scientific">Luteimonas notoginsengisoli</name>
    <dbReference type="NCBI Taxonomy" id="1578200"/>
    <lineage>
        <taxon>Bacteria</taxon>
        <taxon>Pseudomonadati</taxon>
        <taxon>Pseudomonadota</taxon>
        <taxon>Gammaproteobacteria</taxon>
        <taxon>Lysobacterales</taxon>
        <taxon>Lysobacteraceae</taxon>
        <taxon>Luteimonas</taxon>
    </lineage>
</organism>
<dbReference type="InterPro" id="IPR050272">
    <property type="entry name" value="Isochorismatase-like_hydrls"/>
</dbReference>
<dbReference type="Pfam" id="PF00857">
    <property type="entry name" value="Isochorismatase"/>
    <property type="match status" value="1"/>
</dbReference>
<dbReference type="PANTHER" id="PTHR43540">
    <property type="entry name" value="PEROXYUREIDOACRYLATE/UREIDOACRYLATE AMIDOHYDROLASE-RELATED"/>
    <property type="match status" value="1"/>
</dbReference>
<evidence type="ECO:0000256" key="1">
    <source>
        <dbReference type="ARBA" id="ARBA00022801"/>
    </source>
</evidence>
<comment type="caution">
    <text evidence="3">The sequence shown here is derived from an EMBL/GenBank/DDBJ whole genome shotgun (WGS) entry which is preliminary data.</text>
</comment>
<evidence type="ECO:0000259" key="2">
    <source>
        <dbReference type="Pfam" id="PF00857"/>
    </source>
</evidence>
<dbReference type="CDD" id="cd00431">
    <property type="entry name" value="cysteine_hydrolases"/>
    <property type="match status" value="1"/>
</dbReference>
<feature type="domain" description="Isochorismatase-like" evidence="2">
    <location>
        <begin position="12"/>
        <end position="174"/>
    </location>
</feature>
<evidence type="ECO:0000313" key="3">
    <source>
        <dbReference type="EMBL" id="MFC3659848.1"/>
    </source>
</evidence>
<dbReference type="GO" id="GO:0016787">
    <property type="term" value="F:hydrolase activity"/>
    <property type="evidence" value="ECO:0007669"/>
    <property type="project" value="UniProtKB-KW"/>
</dbReference>
<name>A0ABV7UTI3_9GAMM</name>
<keyword evidence="1 3" id="KW-0378">Hydrolase</keyword>
<accession>A0ABV7UTI3</accession>
<dbReference type="InterPro" id="IPR000868">
    <property type="entry name" value="Isochorismatase-like_dom"/>
</dbReference>